<keyword evidence="2" id="KW-1185">Reference proteome</keyword>
<protein>
    <submittedName>
        <fullName evidence="1">Uncharacterized protein</fullName>
    </submittedName>
</protein>
<proteinExistence type="predicted"/>
<sequence length="52" mass="5742">MGTGSDYLVYSNITFPRNSSQVRAHSFLAAVSHKQRLSVSGDMKKSCPVLRI</sequence>
<evidence type="ECO:0000313" key="1">
    <source>
        <dbReference type="EMBL" id="EEC56579.1"/>
    </source>
</evidence>
<dbReference type="HOGENOM" id="CLU_3076865_0_0_9"/>
<gene>
    <name evidence="1" type="ORF">BACPEC_03088</name>
</gene>
<evidence type="ECO:0000313" key="2">
    <source>
        <dbReference type="Proteomes" id="UP000003136"/>
    </source>
</evidence>
<dbReference type="Proteomes" id="UP000003136">
    <property type="component" value="Unassembled WGS sequence"/>
</dbReference>
<name>B7AWI8_9FIRM</name>
<dbReference type="EMBL" id="ABVQ01000037">
    <property type="protein sequence ID" value="EEC56579.1"/>
    <property type="molecule type" value="Genomic_DNA"/>
</dbReference>
<reference evidence="1 2" key="1">
    <citation type="submission" date="2008-11" db="EMBL/GenBank/DDBJ databases">
        <title>Draft genome sequence of Bacteroides pectinophilus (ATCC 43243).</title>
        <authorList>
            <person name="Sudarsanam P."/>
            <person name="Ley R."/>
            <person name="Guruge J."/>
            <person name="Turnbaugh P.J."/>
            <person name="Mahowald M."/>
            <person name="Liep D."/>
            <person name="Gordon J."/>
        </authorList>
    </citation>
    <scope>NUCLEOTIDE SEQUENCE [LARGE SCALE GENOMIC DNA]</scope>
    <source>
        <strain evidence="1 2">ATCC 43243</strain>
    </source>
</reference>
<comment type="caution">
    <text evidence="1">The sequence shown here is derived from an EMBL/GenBank/DDBJ whole genome shotgun (WGS) entry which is preliminary data.</text>
</comment>
<accession>B7AWI8</accession>
<organism evidence="1 2">
    <name type="scientific">[Bacteroides] pectinophilus ATCC 43243</name>
    <dbReference type="NCBI Taxonomy" id="483218"/>
    <lineage>
        <taxon>Bacteria</taxon>
        <taxon>Bacillati</taxon>
        <taxon>Bacillota</taxon>
        <taxon>Clostridia</taxon>
        <taxon>Eubacteriales</taxon>
    </lineage>
</organism>
<dbReference type="AlphaFoldDB" id="B7AWI8"/>
<reference evidence="1 2" key="2">
    <citation type="submission" date="2008-11" db="EMBL/GenBank/DDBJ databases">
        <authorList>
            <person name="Fulton L."/>
            <person name="Clifton S."/>
            <person name="Fulton B."/>
            <person name="Xu J."/>
            <person name="Minx P."/>
            <person name="Pepin K.H."/>
            <person name="Johnson M."/>
            <person name="Bhonagiri V."/>
            <person name="Nash W.E."/>
            <person name="Mardis E.R."/>
            <person name="Wilson R.K."/>
        </authorList>
    </citation>
    <scope>NUCLEOTIDE SEQUENCE [LARGE SCALE GENOMIC DNA]</scope>
    <source>
        <strain evidence="1 2">ATCC 43243</strain>
    </source>
</reference>